<dbReference type="InterPro" id="IPR050007">
    <property type="entry name" value="OtnK"/>
</dbReference>
<comment type="function">
    <text evidence="9">Catalyzes the ATP-dependent phosphorylation of 3-oxo-tetronate to 3-oxo-tetronate 4-phosphate.</text>
</comment>
<dbReference type="EC" id="2.7.1.217" evidence="10"/>
<feature type="domain" description="Four-carbon acid sugar kinase N-terminal" evidence="14">
    <location>
        <begin position="5"/>
        <end position="232"/>
    </location>
</feature>
<evidence type="ECO:0000256" key="7">
    <source>
        <dbReference type="ARBA" id="ARBA00035898"/>
    </source>
</evidence>
<evidence type="ECO:0000256" key="6">
    <source>
        <dbReference type="ARBA" id="ARBA00023277"/>
    </source>
</evidence>
<evidence type="ECO:0000256" key="11">
    <source>
        <dbReference type="ARBA" id="ARBA00039461"/>
    </source>
</evidence>
<dbReference type="Proteomes" id="UP000314251">
    <property type="component" value="Unassembled WGS sequence"/>
</dbReference>
<dbReference type="NCBIfam" id="NF043035">
    <property type="entry name" value="OxoTetrKin"/>
    <property type="match status" value="1"/>
</dbReference>
<keyword evidence="4" id="KW-0418">Kinase</keyword>
<dbReference type="RefSeq" id="WP_139667447.1">
    <property type="nucleotide sequence ID" value="NZ_VDLY02000006.1"/>
</dbReference>
<dbReference type="GO" id="GO:0005524">
    <property type="term" value="F:ATP binding"/>
    <property type="evidence" value="ECO:0007669"/>
    <property type="project" value="UniProtKB-KW"/>
</dbReference>
<dbReference type="Pfam" id="PF07005">
    <property type="entry name" value="SBD_N"/>
    <property type="match status" value="1"/>
</dbReference>
<keyword evidence="2" id="KW-0808">Transferase</keyword>
<evidence type="ECO:0000256" key="2">
    <source>
        <dbReference type="ARBA" id="ARBA00022679"/>
    </source>
</evidence>
<proteinExistence type="inferred from homology"/>
<evidence type="ECO:0000259" key="15">
    <source>
        <dbReference type="Pfam" id="PF17042"/>
    </source>
</evidence>
<comment type="catalytic activity">
    <reaction evidence="8">
        <text>3-dehydro-D-erythronate + ATP = 3-dehydro-4-O-phospho-D-erythronate + ADP + H(+)</text>
        <dbReference type="Rhea" id="RHEA:52556"/>
        <dbReference type="ChEBI" id="CHEBI:15378"/>
        <dbReference type="ChEBI" id="CHEBI:30616"/>
        <dbReference type="ChEBI" id="CHEBI:57958"/>
        <dbReference type="ChEBI" id="CHEBI:136593"/>
        <dbReference type="ChEBI" id="CHEBI:456216"/>
        <dbReference type="EC" id="2.7.1.217"/>
    </reaction>
</comment>
<evidence type="ECO:0000256" key="9">
    <source>
        <dbReference type="ARBA" id="ARBA00037335"/>
    </source>
</evidence>
<dbReference type="InterPro" id="IPR031475">
    <property type="entry name" value="NBD_C"/>
</dbReference>
<dbReference type="InterPro" id="IPR042213">
    <property type="entry name" value="NBD_C_sf"/>
</dbReference>
<feature type="region of interest" description="Disordered" evidence="13">
    <location>
        <begin position="414"/>
        <end position="434"/>
    </location>
</feature>
<evidence type="ECO:0000256" key="4">
    <source>
        <dbReference type="ARBA" id="ARBA00022777"/>
    </source>
</evidence>
<dbReference type="EMBL" id="VDLY02000006">
    <property type="protein sequence ID" value="KAB8166323.1"/>
    <property type="molecule type" value="Genomic_DNA"/>
</dbReference>
<keyword evidence="17" id="KW-1185">Reference proteome</keyword>
<dbReference type="InterPro" id="IPR037051">
    <property type="entry name" value="4-carb_acid_sugar_kinase_N_sf"/>
</dbReference>
<evidence type="ECO:0000313" key="16">
    <source>
        <dbReference type="EMBL" id="KAB8166323.1"/>
    </source>
</evidence>
<sequence length="434" mass="44407">MTLELGVVADDFTGATDVAAALRRAGVRTALLFGVPEAALPVPGGCAAVVVALKIRSVPAADAVNEATAAARWLRAAGARRLYWKYCSTFDSTPRGNIGPVADALLAETGQPRTLVCPAAPEHGRTVHRGQLLVHGTPLDQTPMRHHPLNPMTDSDLRRLLAPQTPHPVGLIPLPVVRAGAGAVAQALAERAAAGERHLVADALTAEDLTVLGAAAGERALLTGAAGLAEGLARSLAPAEPAPVAEPARAGPAAVLAGSCSARTLEQIAHFAADHPAFRIDPRVALTGRDVLGEALAWHAALPPGAVPLFHASAPPDELAAIQQELGAERAAVAVESLLAELAVRLVARGTRRLLVAGGETSGAVTTALRVPAVVVGPEADPGVPWTRTLGDDPLHLMLKSGNFGAPDLFTRALAPADEPVDEPGGKSNEEPAP</sequence>
<dbReference type="AlphaFoldDB" id="A0A5N6AE52"/>
<dbReference type="OrthoDB" id="191465at2"/>
<comment type="catalytic activity">
    <reaction evidence="7">
        <text>3-dehydro-L-erythronate + ATP = 3-dehydro-4-O-phospho-L-erythronate + ADP + H(+)</text>
        <dbReference type="Rhea" id="RHEA:52552"/>
        <dbReference type="ChEBI" id="CHEBI:15378"/>
        <dbReference type="ChEBI" id="CHEBI:30616"/>
        <dbReference type="ChEBI" id="CHEBI:136592"/>
        <dbReference type="ChEBI" id="CHEBI:136670"/>
        <dbReference type="ChEBI" id="CHEBI:456216"/>
        <dbReference type="EC" id="2.7.1.217"/>
    </reaction>
</comment>
<evidence type="ECO:0000256" key="5">
    <source>
        <dbReference type="ARBA" id="ARBA00022840"/>
    </source>
</evidence>
<evidence type="ECO:0000256" key="1">
    <source>
        <dbReference type="ARBA" id="ARBA00005715"/>
    </source>
</evidence>
<dbReference type="Gene3D" id="3.40.50.10840">
    <property type="entry name" value="Putative sugar-binding, N-terminal domain"/>
    <property type="match status" value="1"/>
</dbReference>
<evidence type="ECO:0000256" key="8">
    <source>
        <dbReference type="ARBA" id="ARBA00036346"/>
    </source>
</evidence>
<feature type="domain" description="Four-carbon acid sugar kinase nucleotide binding" evidence="15">
    <location>
        <begin position="254"/>
        <end position="410"/>
    </location>
</feature>
<reference evidence="16" key="1">
    <citation type="submission" date="2019-10" db="EMBL/GenBank/DDBJ databases">
        <title>Nonomuraea sp. nov., isolated from Phyllanthus amarus.</title>
        <authorList>
            <person name="Klykleung N."/>
            <person name="Tanasupawat S."/>
        </authorList>
    </citation>
    <scope>NUCLEOTIDE SEQUENCE [LARGE SCALE GENOMIC DNA]</scope>
    <source>
        <strain evidence="16">3MP-10</strain>
    </source>
</reference>
<dbReference type="SUPFAM" id="SSF142764">
    <property type="entry name" value="YgbK-like"/>
    <property type="match status" value="1"/>
</dbReference>
<dbReference type="Gene3D" id="3.40.980.20">
    <property type="entry name" value="Four-carbon acid sugar kinase, nucleotide binding domain"/>
    <property type="match status" value="1"/>
</dbReference>
<name>A0A5N6AE52_9ACTN</name>
<gene>
    <name evidence="16" type="ORF">FH607_010825</name>
</gene>
<accession>A0A5N6AE52</accession>
<keyword evidence="3" id="KW-0547">Nucleotide-binding</keyword>
<evidence type="ECO:0000259" key="14">
    <source>
        <dbReference type="Pfam" id="PF07005"/>
    </source>
</evidence>
<keyword evidence="6" id="KW-0119">Carbohydrate metabolism</keyword>
<evidence type="ECO:0000256" key="10">
    <source>
        <dbReference type="ARBA" id="ARBA00039095"/>
    </source>
</evidence>
<feature type="compositionally biased region" description="Basic and acidic residues" evidence="13">
    <location>
        <begin position="424"/>
        <end position="434"/>
    </location>
</feature>
<protein>
    <recommendedName>
        <fullName evidence="11">3-oxo-tetronate kinase</fullName>
        <ecNumber evidence="10">2.7.1.217</ecNumber>
    </recommendedName>
    <alternativeName>
        <fullName evidence="12">3-dehydrotetronate 4-kinase</fullName>
    </alternativeName>
</protein>
<evidence type="ECO:0000256" key="3">
    <source>
        <dbReference type="ARBA" id="ARBA00022741"/>
    </source>
</evidence>
<comment type="similarity">
    <text evidence="1">Belongs to the four-carbon acid sugar kinase family.</text>
</comment>
<evidence type="ECO:0000256" key="13">
    <source>
        <dbReference type="SAM" id="MobiDB-lite"/>
    </source>
</evidence>
<evidence type="ECO:0000313" key="17">
    <source>
        <dbReference type="Proteomes" id="UP000314251"/>
    </source>
</evidence>
<evidence type="ECO:0000256" key="12">
    <source>
        <dbReference type="ARBA" id="ARBA00041377"/>
    </source>
</evidence>
<dbReference type="GO" id="GO:0016301">
    <property type="term" value="F:kinase activity"/>
    <property type="evidence" value="ECO:0007669"/>
    <property type="project" value="UniProtKB-KW"/>
</dbReference>
<keyword evidence="5" id="KW-0067">ATP-binding</keyword>
<organism evidence="16 17">
    <name type="scientific">Streptomyces mimosae</name>
    <dbReference type="NCBI Taxonomy" id="2586635"/>
    <lineage>
        <taxon>Bacteria</taxon>
        <taxon>Bacillati</taxon>
        <taxon>Actinomycetota</taxon>
        <taxon>Actinomycetes</taxon>
        <taxon>Kitasatosporales</taxon>
        <taxon>Streptomycetaceae</taxon>
        <taxon>Streptomyces</taxon>
    </lineage>
</organism>
<dbReference type="Pfam" id="PF17042">
    <property type="entry name" value="NBD_C"/>
    <property type="match status" value="1"/>
</dbReference>
<comment type="caution">
    <text evidence="16">The sequence shown here is derived from an EMBL/GenBank/DDBJ whole genome shotgun (WGS) entry which is preliminary data.</text>
</comment>
<dbReference type="InterPro" id="IPR010737">
    <property type="entry name" value="4-carb_acid_sugar_kinase_N"/>
</dbReference>